<reference evidence="6 7" key="1">
    <citation type="submission" date="2019-10" db="EMBL/GenBank/DDBJ databases">
        <title>Alkaliphilus serpentinus sp. nov. and Alkaliphilus pronyensis sp. nov., two novel anaerobic alkaliphilic species isolated from the serpentinized-hosted hydrothermal field of the Prony Bay (New Caledonia).</title>
        <authorList>
            <person name="Postec A."/>
        </authorList>
    </citation>
    <scope>NUCLEOTIDE SEQUENCE [LARGE SCALE GENOMIC DNA]</scope>
    <source>
        <strain evidence="6 7">LacT</strain>
    </source>
</reference>
<dbReference type="InterPro" id="IPR050572">
    <property type="entry name" value="Fe-S_Ferredoxin"/>
</dbReference>
<keyword evidence="3" id="KW-0408">Iron</keyword>
<dbReference type="Proteomes" id="UP000465601">
    <property type="component" value="Unassembled WGS sequence"/>
</dbReference>
<dbReference type="RefSeq" id="WP_151866975.1">
    <property type="nucleotide sequence ID" value="NZ_WBZB01000052.1"/>
</dbReference>
<evidence type="ECO:0000256" key="3">
    <source>
        <dbReference type="ARBA" id="ARBA00023004"/>
    </source>
</evidence>
<feature type="domain" description="4Fe-4S ferredoxin-type" evidence="5">
    <location>
        <begin position="40"/>
        <end position="69"/>
    </location>
</feature>
<evidence type="ECO:0000259" key="5">
    <source>
        <dbReference type="PROSITE" id="PS51379"/>
    </source>
</evidence>
<dbReference type="PANTHER" id="PTHR43687:SF1">
    <property type="entry name" value="FERREDOXIN III"/>
    <property type="match status" value="1"/>
</dbReference>
<gene>
    <name evidence="6" type="ORF">F8153_13820</name>
</gene>
<keyword evidence="4" id="KW-0411">Iron-sulfur</keyword>
<dbReference type="PROSITE" id="PS00198">
    <property type="entry name" value="4FE4S_FER_1"/>
    <property type="match status" value="2"/>
</dbReference>
<name>A0A833HLU4_9FIRM</name>
<evidence type="ECO:0000256" key="2">
    <source>
        <dbReference type="ARBA" id="ARBA00022723"/>
    </source>
</evidence>
<evidence type="ECO:0000313" key="6">
    <source>
        <dbReference type="EMBL" id="KAB3526364.1"/>
    </source>
</evidence>
<evidence type="ECO:0000256" key="1">
    <source>
        <dbReference type="ARBA" id="ARBA00022485"/>
    </source>
</evidence>
<keyword evidence="7" id="KW-1185">Reference proteome</keyword>
<dbReference type="Pfam" id="PF12838">
    <property type="entry name" value="Fer4_7"/>
    <property type="match status" value="1"/>
</dbReference>
<accession>A0A833HLU4</accession>
<feature type="domain" description="4Fe-4S ferredoxin-type" evidence="5">
    <location>
        <begin position="10"/>
        <end position="39"/>
    </location>
</feature>
<dbReference type="GO" id="GO:0051539">
    <property type="term" value="F:4 iron, 4 sulfur cluster binding"/>
    <property type="evidence" value="ECO:0007669"/>
    <property type="project" value="UniProtKB-KW"/>
</dbReference>
<organism evidence="6 7">
    <name type="scientific">Alkaliphilus serpentinus</name>
    <dbReference type="NCBI Taxonomy" id="1482731"/>
    <lineage>
        <taxon>Bacteria</taxon>
        <taxon>Bacillati</taxon>
        <taxon>Bacillota</taxon>
        <taxon>Clostridia</taxon>
        <taxon>Peptostreptococcales</taxon>
        <taxon>Natronincolaceae</taxon>
        <taxon>Alkaliphilus</taxon>
    </lineage>
</organism>
<evidence type="ECO:0000313" key="7">
    <source>
        <dbReference type="Proteomes" id="UP000465601"/>
    </source>
</evidence>
<dbReference type="Gene3D" id="3.30.70.20">
    <property type="match status" value="2"/>
</dbReference>
<dbReference type="OrthoDB" id="9804603at2"/>
<dbReference type="PANTHER" id="PTHR43687">
    <property type="entry name" value="ADENYLYLSULFATE REDUCTASE, BETA SUBUNIT"/>
    <property type="match status" value="1"/>
</dbReference>
<dbReference type="AlphaFoldDB" id="A0A833HLU4"/>
<keyword evidence="2" id="KW-0479">Metal-binding</keyword>
<dbReference type="EMBL" id="WBZB01000052">
    <property type="protein sequence ID" value="KAB3526364.1"/>
    <property type="molecule type" value="Genomic_DNA"/>
</dbReference>
<proteinExistence type="predicted"/>
<comment type="caution">
    <text evidence="6">The sequence shown here is derived from an EMBL/GenBank/DDBJ whole genome shotgun (WGS) entry which is preliminary data.</text>
</comment>
<protein>
    <submittedName>
        <fullName evidence="6">4Fe-4S dicluster domain-containing protein</fullName>
    </submittedName>
</protein>
<keyword evidence="1" id="KW-0004">4Fe-4S</keyword>
<sequence length="71" mass="7579">MSLSYIKGVANIKLYPDKCSGCGGCIEVCPHNVLIIEDHKVAFLDQDNCIECGGCMKNCPFDAIVVKTGVG</sequence>
<dbReference type="InterPro" id="IPR017896">
    <property type="entry name" value="4Fe4S_Fe-S-bd"/>
</dbReference>
<dbReference type="SUPFAM" id="SSF54862">
    <property type="entry name" value="4Fe-4S ferredoxins"/>
    <property type="match status" value="1"/>
</dbReference>
<dbReference type="GO" id="GO:0046872">
    <property type="term" value="F:metal ion binding"/>
    <property type="evidence" value="ECO:0007669"/>
    <property type="project" value="UniProtKB-KW"/>
</dbReference>
<evidence type="ECO:0000256" key="4">
    <source>
        <dbReference type="ARBA" id="ARBA00023014"/>
    </source>
</evidence>
<dbReference type="PROSITE" id="PS51379">
    <property type="entry name" value="4FE4S_FER_2"/>
    <property type="match status" value="2"/>
</dbReference>
<dbReference type="InterPro" id="IPR017900">
    <property type="entry name" value="4Fe4S_Fe_S_CS"/>
</dbReference>